<comment type="caution">
    <text evidence="12">The sequence shown here is derived from an EMBL/GenBank/DDBJ whole genome shotgun (WGS) entry which is preliminary data.</text>
</comment>
<dbReference type="FunFam" id="2.60.40.10:FF:000458">
    <property type="entry name" value="Molecular chaperone FimC"/>
    <property type="match status" value="1"/>
</dbReference>
<keyword evidence="5" id="KW-0574">Periplasm</keyword>
<evidence type="ECO:0000256" key="5">
    <source>
        <dbReference type="ARBA" id="ARBA00022764"/>
    </source>
</evidence>
<dbReference type="InterPro" id="IPR050643">
    <property type="entry name" value="Periplasmic_pilus_chap"/>
</dbReference>
<reference evidence="14 15" key="1">
    <citation type="journal article" date="2022" name="Int. J. Syst. Evol. Microbiol.">
        <title>Pseudomonas aegrilactucae sp. nov. and Pseudomonas morbosilactucae sp. nov., pathogens causing bacterial rot of lettuce in Japan.</title>
        <authorList>
            <person name="Sawada H."/>
            <person name="Fujikawa T."/>
            <person name="Satou M."/>
        </authorList>
    </citation>
    <scope>NUCLEOTIDE SEQUENCE [LARGE SCALE GENOMIC DNA]</scope>
    <source>
        <strain evidence="12 14">MAFF 302030</strain>
        <strain evidence="13 15">MAFF 302046</strain>
    </source>
</reference>
<dbReference type="InterPro" id="IPR001829">
    <property type="entry name" value="Pili_assmbl_chaperone_bac"/>
</dbReference>
<keyword evidence="6 8" id="KW-0143">Chaperone</keyword>
<evidence type="ECO:0000259" key="11">
    <source>
        <dbReference type="Pfam" id="PF02753"/>
    </source>
</evidence>
<dbReference type="GO" id="GO:0071555">
    <property type="term" value="P:cell wall organization"/>
    <property type="evidence" value="ECO:0007669"/>
    <property type="project" value="InterPro"/>
</dbReference>
<evidence type="ECO:0000313" key="13">
    <source>
        <dbReference type="EMBL" id="MCK9813988.1"/>
    </source>
</evidence>
<keyword evidence="15" id="KW-1185">Reference proteome</keyword>
<dbReference type="InterPro" id="IPR018046">
    <property type="entry name" value="Pili_assmbl_chaperone_CS"/>
</dbReference>
<dbReference type="InterPro" id="IPR008962">
    <property type="entry name" value="PapD-like_sf"/>
</dbReference>
<dbReference type="PROSITE" id="PS00635">
    <property type="entry name" value="PILI_CHAPERONE"/>
    <property type="match status" value="1"/>
</dbReference>
<dbReference type="SUPFAM" id="SSF49354">
    <property type="entry name" value="PapD-like"/>
    <property type="match status" value="1"/>
</dbReference>
<dbReference type="InterPro" id="IPR013783">
    <property type="entry name" value="Ig-like_fold"/>
</dbReference>
<dbReference type="SUPFAM" id="SSF49584">
    <property type="entry name" value="Periplasmic chaperone C-domain"/>
    <property type="match status" value="1"/>
</dbReference>
<keyword evidence="3" id="KW-1029">Fimbrium biogenesis</keyword>
<gene>
    <name evidence="12" type="ORF">M1B34_21190</name>
    <name evidence="13" type="ORF">M1B35_07500</name>
</gene>
<dbReference type="Pfam" id="PF00345">
    <property type="entry name" value="PapD_N"/>
    <property type="match status" value="1"/>
</dbReference>
<dbReference type="InterPro" id="IPR016148">
    <property type="entry name" value="Pili_assmbl_chaperone_C"/>
</dbReference>
<dbReference type="InterPro" id="IPR016147">
    <property type="entry name" value="Pili_assmbl_chaperone_N"/>
</dbReference>
<feature type="domain" description="Pili assembly chaperone C-terminal" evidence="11">
    <location>
        <begin position="173"/>
        <end position="237"/>
    </location>
</feature>
<evidence type="ECO:0000256" key="8">
    <source>
        <dbReference type="RuleBase" id="RU003918"/>
    </source>
</evidence>
<evidence type="ECO:0000313" key="12">
    <source>
        <dbReference type="EMBL" id="MCK9800142.1"/>
    </source>
</evidence>
<organism evidence="12 14">
    <name type="scientific">Pseudomonas morbosilactucae</name>
    <dbReference type="NCBI Taxonomy" id="2938197"/>
    <lineage>
        <taxon>Bacteria</taxon>
        <taxon>Pseudomonadati</taxon>
        <taxon>Pseudomonadota</taxon>
        <taxon>Gammaproteobacteria</taxon>
        <taxon>Pseudomonadales</taxon>
        <taxon>Pseudomonadaceae</taxon>
        <taxon>Pseudomonas</taxon>
    </lineage>
</organism>
<accession>A0A9X1YXX0</accession>
<evidence type="ECO:0000256" key="9">
    <source>
        <dbReference type="SAM" id="SignalP"/>
    </source>
</evidence>
<dbReference type="Gene3D" id="2.60.40.10">
    <property type="entry name" value="Immunoglobulins"/>
    <property type="match status" value="2"/>
</dbReference>
<evidence type="ECO:0000256" key="1">
    <source>
        <dbReference type="ARBA" id="ARBA00004418"/>
    </source>
</evidence>
<feature type="domain" description="Pili assembly chaperone N-terminal" evidence="10">
    <location>
        <begin position="26"/>
        <end position="147"/>
    </location>
</feature>
<evidence type="ECO:0000256" key="2">
    <source>
        <dbReference type="ARBA" id="ARBA00007399"/>
    </source>
</evidence>
<name>A0A9X1YXX0_9PSED</name>
<dbReference type="EMBL" id="JALQCW010000059">
    <property type="protein sequence ID" value="MCK9800142.1"/>
    <property type="molecule type" value="Genomic_DNA"/>
</dbReference>
<dbReference type="Pfam" id="PF02753">
    <property type="entry name" value="PapD_C"/>
    <property type="match status" value="1"/>
</dbReference>
<evidence type="ECO:0000256" key="7">
    <source>
        <dbReference type="ARBA" id="ARBA00023319"/>
    </source>
</evidence>
<keyword evidence="7" id="KW-0393">Immunoglobulin domain</keyword>
<dbReference type="AlphaFoldDB" id="A0A9X1YXX0"/>
<sequence length="246" mass="27343">MSRRFWSFLFFCSAILFQSLGVQANVVVGGTRVVYPAKEREVSVRLTNQGAQPALVQAWIDAGNPDGKPDDADVPFIVMPPMVRIDPGKGQALRLAYTPQPGIPKDRESVFWLNILDVPPLPSVQTTNHMQLAFRSRLKVFFRPLELPGSAIDTAEQLHWRLVKSATGMALQVRNDGAFHVSFNTVLLKLRDGRSFKVHSRMLAPRSTADFALEQAQGLSGAEGRVVYEWINDYGATVLQETRLAP</sequence>
<feature type="chain" id="PRO_5040986701" evidence="9">
    <location>
        <begin position="25"/>
        <end position="246"/>
    </location>
</feature>
<evidence type="ECO:0000256" key="4">
    <source>
        <dbReference type="ARBA" id="ARBA00022729"/>
    </source>
</evidence>
<evidence type="ECO:0000256" key="3">
    <source>
        <dbReference type="ARBA" id="ARBA00022558"/>
    </source>
</evidence>
<proteinExistence type="inferred from homology"/>
<dbReference type="Proteomes" id="UP001155059">
    <property type="component" value="Unassembled WGS sequence"/>
</dbReference>
<reference evidence="14 15" key="2">
    <citation type="journal article" date="2023" name="Plant Pathol.">
        <title>Dismantling and reorganizing Pseudomonas marginalis sensu#lato.</title>
        <authorList>
            <person name="Sawada H."/>
            <person name="Fujikawa T."/>
            <person name="Satou M."/>
        </authorList>
    </citation>
    <scope>NUCLEOTIDE SEQUENCE [LARGE SCALE GENOMIC DNA]</scope>
    <source>
        <strain evidence="12 14">MAFF 302030</strain>
        <strain evidence="13 15">MAFF 302046</strain>
    </source>
</reference>
<dbReference type="InterPro" id="IPR036316">
    <property type="entry name" value="Pili_assmbl_chap_C_dom_sf"/>
</dbReference>
<dbReference type="PANTHER" id="PTHR30251">
    <property type="entry name" value="PILUS ASSEMBLY CHAPERONE"/>
    <property type="match status" value="1"/>
</dbReference>
<dbReference type="PRINTS" id="PR00969">
    <property type="entry name" value="CHAPERONPILI"/>
</dbReference>
<dbReference type="RefSeq" id="WP_123328804.1">
    <property type="nucleotide sequence ID" value="NZ_JALQCW010000059.1"/>
</dbReference>
<dbReference type="EMBL" id="JALQCX010000011">
    <property type="protein sequence ID" value="MCK9813988.1"/>
    <property type="molecule type" value="Genomic_DNA"/>
</dbReference>
<comment type="subcellular location">
    <subcellularLocation>
        <location evidence="1 8">Periplasm</location>
    </subcellularLocation>
</comment>
<comment type="similarity">
    <text evidence="2 8">Belongs to the periplasmic pilus chaperone family.</text>
</comment>
<keyword evidence="4 9" id="KW-0732">Signal</keyword>
<dbReference type="GO" id="GO:0030288">
    <property type="term" value="C:outer membrane-bounded periplasmic space"/>
    <property type="evidence" value="ECO:0007669"/>
    <property type="project" value="InterPro"/>
</dbReference>
<evidence type="ECO:0000259" key="10">
    <source>
        <dbReference type="Pfam" id="PF00345"/>
    </source>
</evidence>
<evidence type="ECO:0000313" key="14">
    <source>
        <dbReference type="Proteomes" id="UP001155059"/>
    </source>
</evidence>
<dbReference type="PANTHER" id="PTHR30251:SF2">
    <property type="entry name" value="FIMBRIAL CHAPERONE YADV-RELATED"/>
    <property type="match status" value="1"/>
</dbReference>
<dbReference type="Proteomes" id="UP001155163">
    <property type="component" value="Unassembled WGS sequence"/>
</dbReference>
<evidence type="ECO:0000256" key="6">
    <source>
        <dbReference type="ARBA" id="ARBA00023186"/>
    </source>
</evidence>
<protein>
    <submittedName>
        <fullName evidence="12">Fimbria/pilus periplasmic chaperone</fullName>
    </submittedName>
</protein>
<evidence type="ECO:0000313" key="15">
    <source>
        <dbReference type="Proteomes" id="UP001155163"/>
    </source>
</evidence>
<feature type="signal peptide" evidence="9">
    <location>
        <begin position="1"/>
        <end position="24"/>
    </location>
</feature>